<organism evidence="2 3">
    <name type="scientific">Orchesella dallaii</name>
    <dbReference type="NCBI Taxonomy" id="48710"/>
    <lineage>
        <taxon>Eukaryota</taxon>
        <taxon>Metazoa</taxon>
        <taxon>Ecdysozoa</taxon>
        <taxon>Arthropoda</taxon>
        <taxon>Hexapoda</taxon>
        <taxon>Collembola</taxon>
        <taxon>Entomobryomorpha</taxon>
        <taxon>Entomobryoidea</taxon>
        <taxon>Orchesellidae</taxon>
        <taxon>Orchesellinae</taxon>
        <taxon>Orchesella</taxon>
    </lineage>
</organism>
<keyword evidence="3" id="KW-1185">Reference proteome</keyword>
<keyword evidence="1" id="KW-0472">Membrane</keyword>
<gene>
    <name evidence="2" type="ORF">ODALV1_LOCUS19215</name>
</gene>
<name>A0ABP1R7Z3_9HEXA</name>
<evidence type="ECO:0000313" key="2">
    <source>
        <dbReference type="EMBL" id="CAL8121093.1"/>
    </source>
</evidence>
<comment type="caution">
    <text evidence="2">The sequence shown here is derived from an EMBL/GenBank/DDBJ whole genome shotgun (WGS) entry which is preliminary data.</text>
</comment>
<feature type="transmembrane region" description="Helical" evidence="1">
    <location>
        <begin position="344"/>
        <end position="369"/>
    </location>
</feature>
<keyword evidence="1" id="KW-0812">Transmembrane</keyword>
<dbReference type="Proteomes" id="UP001642540">
    <property type="component" value="Unassembled WGS sequence"/>
</dbReference>
<feature type="transmembrane region" description="Helical" evidence="1">
    <location>
        <begin position="298"/>
        <end position="317"/>
    </location>
</feature>
<evidence type="ECO:0000256" key="1">
    <source>
        <dbReference type="SAM" id="Phobius"/>
    </source>
</evidence>
<keyword evidence="1" id="KW-1133">Transmembrane helix</keyword>
<accession>A0ABP1R7Z3</accession>
<evidence type="ECO:0000313" key="3">
    <source>
        <dbReference type="Proteomes" id="UP001642540"/>
    </source>
</evidence>
<sequence length="415" mass="47521">MINISYLLSYSCISVDDYFPGPVVISSTNGSLREGPYRFSHQTNVILSPLAVDDLNSNTCVSQAIEKFMFSIIPEISLFMFININNKAKARKIDTDVVEWFDNQSVFPAMKIVVNIPCSICNLSETEIRVICNGYCKGQITSLHRFSMFHQSLLKTHRNLFRNANRKLIPSMADDMFINFKKYVDPKRCLKREEFLRSSCRTEKMSVLILNEVHNITLNLSRSTGDALMKYKVTNVHTPIEHIVFAVHFQAPGLPRPFAQQLYFNRYDTTSLLYCEKQKKVGISVHVQVWYEPFSPGLWFGFLSVLCFVAILLKLEFKLNGSSFEMLKLFSLVFGQGGLERKRYFIIACGITFLCLLYENSLLSLITVVPQPKSFETLRNLLDAGFKIMWPANMPPSHSPRVLYGLDFNMSGLHN</sequence>
<protein>
    <submittedName>
        <fullName evidence="2">Uncharacterized protein</fullName>
    </submittedName>
</protein>
<reference evidence="2 3" key="1">
    <citation type="submission" date="2024-08" db="EMBL/GenBank/DDBJ databases">
        <authorList>
            <person name="Cucini C."/>
            <person name="Frati F."/>
        </authorList>
    </citation>
    <scope>NUCLEOTIDE SEQUENCE [LARGE SCALE GENOMIC DNA]</scope>
</reference>
<dbReference type="EMBL" id="CAXLJM020000065">
    <property type="protein sequence ID" value="CAL8121093.1"/>
    <property type="molecule type" value="Genomic_DNA"/>
</dbReference>
<proteinExistence type="predicted"/>